<keyword evidence="15" id="KW-1185">Reference proteome</keyword>
<keyword evidence="6" id="KW-0381">Hypersensitive response</keyword>
<dbReference type="InterPro" id="IPR042197">
    <property type="entry name" value="Apaf_helical"/>
</dbReference>
<evidence type="ECO:0000256" key="3">
    <source>
        <dbReference type="ARBA" id="ARBA00008894"/>
    </source>
</evidence>
<evidence type="ECO:0000256" key="2">
    <source>
        <dbReference type="ARBA" id="ARBA00004496"/>
    </source>
</evidence>
<proteinExistence type="inferred from homology"/>
<evidence type="ECO:0000256" key="9">
    <source>
        <dbReference type="ARBA" id="ARBA00022821"/>
    </source>
</evidence>
<dbReference type="InterPro" id="IPR036388">
    <property type="entry name" value="WH-like_DNA-bd_sf"/>
</dbReference>
<evidence type="ECO:0000313" key="14">
    <source>
        <dbReference type="EMBL" id="CAI9117747.1"/>
    </source>
</evidence>
<keyword evidence="8" id="KW-0547">Nucleotide-binding</keyword>
<evidence type="ECO:0000256" key="7">
    <source>
        <dbReference type="ARBA" id="ARBA00022737"/>
    </source>
</evidence>
<dbReference type="GO" id="GO:0009626">
    <property type="term" value="P:plant-type hypersensitive response"/>
    <property type="evidence" value="ECO:0007669"/>
    <property type="project" value="UniProtKB-KW"/>
</dbReference>
<dbReference type="FunFam" id="1.10.10.10:FF:000322">
    <property type="entry name" value="Probable disease resistance protein At1g63360"/>
    <property type="match status" value="1"/>
</dbReference>
<dbReference type="GO" id="GO:0005524">
    <property type="term" value="F:ATP binding"/>
    <property type="evidence" value="ECO:0007669"/>
    <property type="project" value="UniProtKB-KW"/>
</dbReference>
<dbReference type="PRINTS" id="PR00364">
    <property type="entry name" value="DISEASERSIST"/>
</dbReference>
<dbReference type="Proteomes" id="UP001161247">
    <property type="component" value="Chromosome 9"/>
</dbReference>
<feature type="domain" description="Disease resistance R13L4/SHOC-2-like LRR" evidence="13">
    <location>
        <begin position="1116"/>
        <end position="1202"/>
    </location>
</feature>
<dbReference type="InterPro" id="IPR044974">
    <property type="entry name" value="Disease_R_plants"/>
</dbReference>
<keyword evidence="4" id="KW-0963">Cytoplasm</keyword>
<evidence type="ECO:0000256" key="6">
    <source>
        <dbReference type="ARBA" id="ARBA00022667"/>
    </source>
</evidence>
<sequence>MKMDPISENFSELVAMLIDLKECIEKAKSGELRERDRLFFKPFYICHPLLDSLAEKINKLGLDWFFLNILYMSVNNSNAAQLSQEEILSVTFQKAFGVADEILRYLHSRDVRVEKFTPEKLHGVLSFLSDWQRKTDELIETGIRQGVKGLSKLSIRADFGYGTIWKCFSDPTTSKILWSFSSAGNGVLETTKLVIFYSEIGSICKLFNGFGINANRDVLGALGLFSDATSVILRIAVRFCNLWFNGNGPQVVNVMETEIVGLLQEIDPTNLEFLQLNLRFLKYSINSNRHLRNRCLFMVDNFCLFLLNWFDREDLQKDLSSLVIRFIENALEDCDQDMNILLTEMKTVLAEVAFFHRILHRNLEADGEENSMLEHMQKLAEIQAKICLLKAEVFLKQQFKAHNALAHFDDDKFSEVNMIFTSLRAFTKGPCKQGQTEFVMQSLVLAEEMANEISSLQRSLYFLRITSPVVKHSLQHLLFKVIFFKAESVLSELLGIEDTFTAEKIDQSQYLVEKLTYFKGIVKVMLANNPSDDEGVITELEVVVREIIILLSCSYLPDDKKFKEIVHSLPQLLDKVNNVGAKVLEIGQHLVKCVFPKTFELGFLDFLCSNIRELLIHDPESIISVDYLIEEVLSYADSFKLFLMKIKASIVELGDIKSFANHIMNVAYKLEYVVESIEVDGCLKLQKLVWLNDLLEDSRRIDRLSEVHVSKCATQVENLPQISSRTVLRNSTPENNDVLVDLVDEENVIVGSLIHGSSQRDVLSIVGMPGIGQFEVLTSDIIKLTDHDLMSKLRRTLLRNKYLVVLDDIWDIAAWNDLEKCFPDDSNGSRILITSRNQNVISKIKPDSEPHLIRKFSDAESWKLLQDRIFKGSSCPEELLDVGMEIAQHCQGLPLAVVAIAGILQKLEYKKDLWGNVLKSLRSEIISNSENRCMEILELSYKHLPPHLRACFIYLGVFPQDKDIPVSKLMYFWMAEGFIQEAELKSLEDVAEEYLMELINRSLVNIDKTRSNGKVKSCRLHDLLHDMCRLKAKEENFHQFVTTHDEPYASIPDSEYDMEFDSKIFPAPVIVESYRVSFNVKRRHFINSRPSDLVARSLTFFAFSDSEPKCPYDISFICHNFISLRVLDLESIMAISFPLEVGQMIQLRYLAISGYMQSIPPSISNLRKLETLVVKGTQGKVILPETIWSMTRLRHLHVDNHVLFDLQDPDEDEGSLFIWKIYGTPDSGDFVLPESLKKLTLSNFCLQENHLSVIAQLPNLGVLKLHAGDFEGQKWEMQEDEFKDLKFLELDTMNLVEWNASNDHLPSLEHLVLRNCKDLRRIPSDFAYIATLQKVEVHWCGQSMEASAEEIGDEIPEIKVIISCL</sequence>
<organism evidence="14 15">
    <name type="scientific">Oldenlandia corymbosa var. corymbosa</name>
    <dbReference type="NCBI Taxonomy" id="529605"/>
    <lineage>
        <taxon>Eukaryota</taxon>
        <taxon>Viridiplantae</taxon>
        <taxon>Streptophyta</taxon>
        <taxon>Embryophyta</taxon>
        <taxon>Tracheophyta</taxon>
        <taxon>Spermatophyta</taxon>
        <taxon>Magnoliopsida</taxon>
        <taxon>eudicotyledons</taxon>
        <taxon>Gunneridae</taxon>
        <taxon>Pentapetalae</taxon>
        <taxon>asterids</taxon>
        <taxon>lamiids</taxon>
        <taxon>Gentianales</taxon>
        <taxon>Rubiaceae</taxon>
        <taxon>Rubioideae</taxon>
        <taxon>Spermacoceae</taxon>
        <taxon>Hedyotis-Oldenlandia complex</taxon>
        <taxon>Oldenlandia</taxon>
    </lineage>
</organism>
<evidence type="ECO:0000259" key="12">
    <source>
        <dbReference type="Pfam" id="PF23559"/>
    </source>
</evidence>
<comment type="subcellular location">
    <subcellularLocation>
        <location evidence="2">Cytoplasm</location>
    </subcellularLocation>
</comment>
<evidence type="ECO:0000313" key="15">
    <source>
        <dbReference type="Proteomes" id="UP001161247"/>
    </source>
</evidence>
<dbReference type="Pfam" id="PF23598">
    <property type="entry name" value="LRR_14"/>
    <property type="match status" value="1"/>
</dbReference>
<dbReference type="GO" id="GO:0043531">
    <property type="term" value="F:ADP binding"/>
    <property type="evidence" value="ECO:0007669"/>
    <property type="project" value="InterPro"/>
</dbReference>
<feature type="domain" description="NB-ARC" evidence="11">
    <location>
        <begin position="780"/>
        <end position="873"/>
    </location>
</feature>
<dbReference type="InterPro" id="IPR058922">
    <property type="entry name" value="WHD_DRP"/>
</dbReference>
<evidence type="ECO:0000256" key="1">
    <source>
        <dbReference type="ARBA" id="ARBA00002074"/>
    </source>
</evidence>
<evidence type="ECO:0000256" key="4">
    <source>
        <dbReference type="ARBA" id="ARBA00022490"/>
    </source>
</evidence>
<dbReference type="PANTHER" id="PTHR23155">
    <property type="entry name" value="DISEASE RESISTANCE PROTEIN RP"/>
    <property type="match status" value="1"/>
</dbReference>
<dbReference type="Gene3D" id="3.80.10.10">
    <property type="entry name" value="Ribonuclease Inhibitor"/>
    <property type="match status" value="1"/>
</dbReference>
<gene>
    <name evidence="14" type="ORF">OLC1_LOCUS23762</name>
</gene>
<dbReference type="SUPFAM" id="SSF52058">
    <property type="entry name" value="L domain-like"/>
    <property type="match status" value="1"/>
</dbReference>
<name>A0AAV1EDD8_OLDCO</name>
<dbReference type="InterPro" id="IPR002182">
    <property type="entry name" value="NB-ARC"/>
</dbReference>
<evidence type="ECO:0000256" key="5">
    <source>
        <dbReference type="ARBA" id="ARBA00022614"/>
    </source>
</evidence>
<dbReference type="InterPro" id="IPR055414">
    <property type="entry name" value="LRR_R13L4/SHOC2-like"/>
</dbReference>
<dbReference type="Pfam" id="PF00931">
    <property type="entry name" value="NB-ARC"/>
    <property type="match status" value="1"/>
</dbReference>
<dbReference type="Gene3D" id="1.10.10.10">
    <property type="entry name" value="Winged helix-like DNA-binding domain superfamily/Winged helix DNA-binding domain"/>
    <property type="match status" value="1"/>
</dbReference>
<dbReference type="GO" id="GO:0005737">
    <property type="term" value="C:cytoplasm"/>
    <property type="evidence" value="ECO:0007669"/>
    <property type="project" value="UniProtKB-SubCell"/>
</dbReference>
<dbReference type="InterPro" id="IPR032675">
    <property type="entry name" value="LRR_dom_sf"/>
</dbReference>
<evidence type="ECO:0000256" key="8">
    <source>
        <dbReference type="ARBA" id="ARBA00022741"/>
    </source>
</evidence>
<dbReference type="SUPFAM" id="SSF52540">
    <property type="entry name" value="P-loop containing nucleoside triphosphate hydrolases"/>
    <property type="match status" value="1"/>
</dbReference>
<dbReference type="Pfam" id="PF23559">
    <property type="entry name" value="WHD_DRP"/>
    <property type="match status" value="1"/>
</dbReference>
<keyword evidence="9" id="KW-0611">Plant defense</keyword>
<dbReference type="PANTHER" id="PTHR23155:SF1152">
    <property type="entry name" value="AAA+ ATPASE DOMAIN-CONTAINING PROTEIN"/>
    <property type="match status" value="1"/>
</dbReference>
<dbReference type="Gene3D" id="1.10.8.430">
    <property type="entry name" value="Helical domain of apoptotic protease-activating factors"/>
    <property type="match status" value="1"/>
</dbReference>
<keyword evidence="5" id="KW-0433">Leucine-rich repeat</keyword>
<evidence type="ECO:0000256" key="10">
    <source>
        <dbReference type="ARBA" id="ARBA00022840"/>
    </source>
</evidence>
<dbReference type="EMBL" id="OX459126">
    <property type="protein sequence ID" value="CAI9117747.1"/>
    <property type="molecule type" value="Genomic_DNA"/>
</dbReference>
<protein>
    <submittedName>
        <fullName evidence="14">OLC1v1019219C1</fullName>
    </submittedName>
</protein>
<dbReference type="Gene3D" id="3.40.50.300">
    <property type="entry name" value="P-loop containing nucleotide triphosphate hydrolases"/>
    <property type="match status" value="1"/>
</dbReference>
<feature type="domain" description="Disease resistance protein winged helix" evidence="12">
    <location>
        <begin position="957"/>
        <end position="1027"/>
    </location>
</feature>
<reference evidence="14" key="1">
    <citation type="submission" date="2023-03" db="EMBL/GenBank/DDBJ databases">
        <authorList>
            <person name="Julca I."/>
        </authorList>
    </citation>
    <scope>NUCLEOTIDE SEQUENCE</scope>
</reference>
<evidence type="ECO:0000259" key="11">
    <source>
        <dbReference type="Pfam" id="PF00931"/>
    </source>
</evidence>
<comment type="function">
    <text evidence="1">Confers resistance to late blight (Phytophthora infestans) races carrying the avirulence gene Avr1. Resistance proteins guard the plant against pathogens that contain an appropriate avirulence protein via an indirect interaction with this avirulence protein. That triggers a defense system including the hypersensitive response, which restricts the pathogen growth.</text>
</comment>
<dbReference type="InterPro" id="IPR027417">
    <property type="entry name" value="P-loop_NTPase"/>
</dbReference>
<keyword evidence="7" id="KW-0677">Repeat</keyword>
<comment type="similarity">
    <text evidence="3">Belongs to the disease resistance NB-LRR family.</text>
</comment>
<accession>A0AAV1EDD8</accession>
<evidence type="ECO:0000259" key="13">
    <source>
        <dbReference type="Pfam" id="PF23598"/>
    </source>
</evidence>
<keyword evidence="10" id="KW-0067">ATP-binding</keyword>